<dbReference type="PANTHER" id="PTHR14969:SF13">
    <property type="entry name" value="AT30094P"/>
    <property type="match status" value="1"/>
</dbReference>
<feature type="transmembrane region" description="Helical" evidence="1">
    <location>
        <begin position="147"/>
        <end position="165"/>
    </location>
</feature>
<dbReference type="EC" id="3.6.1.27" evidence="3"/>
<keyword evidence="1" id="KW-0812">Transmembrane</keyword>
<dbReference type="Gene3D" id="1.20.144.10">
    <property type="entry name" value="Phosphatidic acid phosphatase type 2/haloperoxidase"/>
    <property type="match status" value="2"/>
</dbReference>
<feature type="transmembrane region" description="Helical" evidence="1">
    <location>
        <begin position="117"/>
        <end position="135"/>
    </location>
</feature>
<gene>
    <name evidence="3" type="ORF">HNR36_000773</name>
</gene>
<proteinExistence type="predicted"/>
<dbReference type="Proteomes" id="UP000557217">
    <property type="component" value="Unassembled WGS sequence"/>
</dbReference>
<name>A0A840PRF4_URETH</name>
<evidence type="ECO:0000259" key="2">
    <source>
        <dbReference type="SMART" id="SM00014"/>
    </source>
</evidence>
<protein>
    <submittedName>
        <fullName evidence="3">Undecaprenyl-diphosphatase</fullName>
        <ecNumber evidence="3">3.6.1.27</ecNumber>
    </submittedName>
</protein>
<dbReference type="GO" id="GO:0050380">
    <property type="term" value="F:undecaprenyl-diphosphatase activity"/>
    <property type="evidence" value="ECO:0007669"/>
    <property type="project" value="UniProtKB-EC"/>
</dbReference>
<feature type="transmembrane region" description="Helical" evidence="1">
    <location>
        <begin position="79"/>
        <end position="97"/>
    </location>
</feature>
<feature type="transmembrane region" description="Helical" evidence="1">
    <location>
        <begin position="171"/>
        <end position="193"/>
    </location>
</feature>
<keyword evidence="3" id="KW-0378">Hydrolase</keyword>
<dbReference type="CDD" id="cd03392">
    <property type="entry name" value="PAP2_like_2"/>
    <property type="match status" value="1"/>
</dbReference>
<feature type="transmembrane region" description="Helical" evidence="1">
    <location>
        <begin position="49"/>
        <end position="72"/>
    </location>
</feature>
<keyword evidence="1" id="KW-0472">Membrane</keyword>
<feature type="transmembrane region" description="Helical" evidence="1">
    <location>
        <begin position="5"/>
        <end position="25"/>
    </location>
</feature>
<evidence type="ECO:0000313" key="4">
    <source>
        <dbReference type="Proteomes" id="UP000557217"/>
    </source>
</evidence>
<keyword evidence="1" id="KW-1133">Transmembrane helix</keyword>
<dbReference type="SMART" id="SM00014">
    <property type="entry name" value="acidPPc"/>
    <property type="match status" value="1"/>
</dbReference>
<dbReference type="SUPFAM" id="SSF48317">
    <property type="entry name" value="Acid phosphatase/Vanadium-dependent haloperoxidase"/>
    <property type="match status" value="1"/>
</dbReference>
<dbReference type="InterPro" id="IPR036938">
    <property type="entry name" value="PAP2/HPO_sf"/>
</dbReference>
<dbReference type="AlphaFoldDB" id="A0A840PRF4"/>
<organism evidence="3 4">
    <name type="scientific">Ureibacillus thermosphaericus</name>
    <dbReference type="NCBI Taxonomy" id="51173"/>
    <lineage>
        <taxon>Bacteria</taxon>
        <taxon>Bacillati</taxon>
        <taxon>Bacillota</taxon>
        <taxon>Bacilli</taxon>
        <taxon>Bacillales</taxon>
        <taxon>Caryophanaceae</taxon>
        <taxon>Ureibacillus</taxon>
    </lineage>
</organism>
<reference evidence="3 4" key="1">
    <citation type="submission" date="2020-08" db="EMBL/GenBank/DDBJ databases">
        <title>Genomic Encyclopedia of Type Strains, Phase IV (KMG-IV): sequencing the most valuable type-strain genomes for metagenomic binning, comparative biology and taxonomic classification.</title>
        <authorList>
            <person name="Goeker M."/>
        </authorList>
    </citation>
    <scope>NUCLEOTIDE SEQUENCE [LARGE SCALE GENOMIC DNA]</scope>
    <source>
        <strain evidence="3 4">DSM 10633</strain>
    </source>
</reference>
<comment type="caution">
    <text evidence="3">The sequence shown here is derived from an EMBL/GenBank/DDBJ whole genome shotgun (WGS) entry which is preliminary data.</text>
</comment>
<sequence>MNNRVLLYISGLFTFILFIILRYTYDTSTIVSFDQNMELLLKGNKFFSFFHYFGETSLIDFIAIILLFILWLKFKNYRGMFFVILTIPIGRLINHFVKEWVARPRPEIADQLASYSFPSGHAMMGLLYLFTIAYLLSELTKNHKSKLWYWIGALVLAILTGLSRVAEKHHFATDVIAGWSLGFTWFCICIFLYESIKR</sequence>
<feature type="domain" description="Phosphatidic acid phosphatase type 2/haloperoxidase" evidence="2">
    <location>
        <begin position="80"/>
        <end position="190"/>
    </location>
</feature>
<dbReference type="PANTHER" id="PTHR14969">
    <property type="entry name" value="SPHINGOSINE-1-PHOSPHATE PHOSPHOHYDROLASE"/>
    <property type="match status" value="1"/>
</dbReference>
<dbReference type="Pfam" id="PF01569">
    <property type="entry name" value="PAP2"/>
    <property type="match status" value="1"/>
</dbReference>
<evidence type="ECO:0000256" key="1">
    <source>
        <dbReference type="SAM" id="Phobius"/>
    </source>
</evidence>
<accession>A0A840PRF4</accession>
<dbReference type="EMBL" id="JACHGZ010000006">
    <property type="protein sequence ID" value="MBB5148387.1"/>
    <property type="molecule type" value="Genomic_DNA"/>
</dbReference>
<dbReference type="RefSeq" id="WP_016838349.1">
    <property type="nucleotide sequence ID" value="NZ_JAAXPW010000007.1"/>
</dbReference>
<evidence type="ECO:0000313" key="3">
    <source>
        <dbReference type="EMBL" id="MBB5148387.1"/>
    </source>
</evidence>
<keyword evidence="4" id="KW-1185">Reference proteome</keyword>
<dbReference type="InterPro" id="IPR000326">
    <property type="entry name" value="PAP2/HPO"/>
</dbReference>